<gene>
    <name evidence="1" type="ORF">E5329_04825</name>
</gene>
<keyword evidence="2" id="KW-1185">Reference proteome</keyword>
<reference evidence="1" key="1">
    <citation type="submission" date="2019-04" db="EMBL/GenBank/DDBJ databases">
        <title>Microbes associate with the intestines of laboratory mice.</title>
        <authorList>
            <person name="Navarre W."/>
            <person name="Wong E."/>
            <person name="Huang K."/>
            <person name="Tropini C."/>
            <person name="Ng K."/>
            <person name="Yu B."/>
        </authorList>
    </citation>
    <scope>NUCLEOTIDE SEQUENCE</scope>
    <source>
        <strain evidence="1">NM01_1-7b</strain>
    </source>
</reference>
<protein>
    <submittedName>
        <fullName evidence="1">Response regulator transcription factor</fullName>
    </submittedName>
</protein>
<evidence type="ECO:0000313" key="2">
    <source>
        <dbReference type="Proteomes" id="UP000304953"/>
    </source>
</evidence>
<accession>A0AC61RZP4</accession>
<dbReference type="Proteomes" id="UP000304953">
    <property type="component" value="Unassembled WGS sequence"/>
</dbReference>
<comment type="caution">
    <text evidence="1">The sequence shown here is derived from an EMBL/GenBank/DDBJ whole genome shotgun (WGS) entry which is preliminary data.</text>
</comment>
<name>A0AC61RZP4_9FIRM</name>
<organism evidence="1 2">
    <name type="scientific">Petralouisia muris</name>
    <dbReference type="NCBI Taxonomy" id="3032872"/>
    <lineage>
        <taxon>Bacteria</taxon>
        <taxon>Bacillati</taxon>
        <taxon>Bacillota</taxon>
        <taxon>Clostridia</taxon>
        <taxon>Lachnospirales</taxon>
        <taxon>Lachnospiraceae</taxon>
        <taxon>Petralouisia</taxon>
    </lineage>
</organism>
<evidence type="ECO:0000313" key="1">
    <source>
        <dbReference type="EMBL" id="TGY97467.1"/>
    </source>
</evidence>
<dbReference type="EMBL" id="SRYA01000007">
    <property type="protein sequence ID" value="TGY97467.1"/>
    <property type="molecule type" value="Genomic_DNA"/>
</dbReference>
<proteinExistence type="predicted"/>
<sequence>MCLIALCDDEERELDRIENFLASYQDRKQEVEYKTERFSSAEALLRRVREDGYIPDILLLDIFMSGKNGMEAAEEVRMLGLDMPIVFLTTSTEYALKAYGVDAIQYLVKPLDGKRFFHAMDSAMGQLGKSKKNQIVFKAAGGIRQIQPNDIVYCESQKNYQMLYLTDEECRVRMTAGKLWEMLEEFCRFGRCGRSYILNMDHIVSVEREKIVMDNGRTIYIPRNKAAEFKKVYFAYYFDFRKGKA</sequence>